<dbReference type="KEGG" id="fpu:FPSE_10567"/>
<reference evidence="1 2" key="1">
    <citation type="journal article" date="2012" name="PLoS Pathog.">
        <title>Comparative pathogenomics reveals horizontally acquired novel virulence genes in fungi infecting cereal hosts.</title>
        <authorList>
            <person name="Gardiner D.M."/>
            <person name="McDonald M.C."/>
            <person name="Covarelli L."/>
            <person name="Solomon P.S."/>
            <person name="Rusu A.G."/>
            <person name="Marshall M."/>
            <person name="Kazan K."/>
            <person name="Chakraborty S."/>
            <person name="McDonald B.A."/>
            <person name="Manners J.M."/>
        </authorList>
    </citation>
    <scope>NUCLEOTIDE SEQUENCE [LARGE SCALE GENOMIC DNA]</scope>
    <source>
        <strain evidence="1 2">CS3096</strain>
    </source>
</reference>
<dbReference type="AlphaFoldDB" id="K3UCR7"/>
<gene>
    <name evidence="1" type="ORF">FPSE_10567</name>
</gene>
<accession>K3UCR7</accession>
<keyword evidence="2" id="KW-1185">Reference proteome</keyword>
<sequence>MTSDDSNNMFLNPTEELRAIFSNAQTKLRGMVPGYMVPRFFRTVFIPYQGRMHQVVLRKSNISVQIVKSDNCLVRFTESLCQKDSRKA</sequence>
<dbReference type="HOGENOM" id="CLU_2469194_0_0_1"/>
<dbReference type="EMBL" id="AFNW01000349">
    <property type="protein sequence ID" value="EKJ69261.1"/>
    <property type="molecule type" value="Genomic_DNA"/>
</dbReference>
<evidence type="ECO:0000313" key="2">
    <source>
        <dbReference type="Proteomes" id="UP000007978"/>
    </source>
</evidence>
<evidence type="ECO:0000313" key="1">
    <source>
        <dbReference type="EMBL" id="EKJ69261.1"/>
    </source>
</evidence>
<comment type="caution">
    <text evidence="1">The sequence shown here is derived from an EMBL/GenBank/DDBJ whole genome shotgun (WGS) entry which is preliminary data.</text>
</comment>
<protein>
    <submittedName>
        <fullName evidence="1">Uncharacterized protein</fullName>
    </submittedName>
</protein>
<dbReference type="RefSeq" id="XP_009261959.1">
    <property type="nucleotide sequence ID" value="XM_009263684.1"/>
</dbReference>
<dbReference type="Proteomes" id="UP000007978">
    <property type="component" value="Chromosome 3"/>
</dbReference>
<proteinExistence type="predicted"/>
<name>K3UCR7_FUSPC</name>
<organism evidence="1 2">
    <name type="scientific">Fusarium pseudograminearum (strain CS3096)</name>
    <name type="common">Wheat and barley crown-rot fungus</name>
    <dbReference type="NCBI Taxonomy" id="1028729"/>
    <lineage>
        <taxon>Eukaryota</taxon>
        <taxon>Fungi</taxon>
        <taxon>Dikarya</taxon>
        <taxon>Ascomycota</taxon>
        <taxon>Pezizomycotina</taxon>
        <taxon>Sordariomycetes</taxon>
        <taxon>Hypocreomycetidae</taxon>
        <taxon>Hypocreales</taxon>
        <taxon>Nectriaceae</taxon>
        <taxon>Fusarium</taxon>
    </lineage>
</organism>
<dbReference type="GeneID" id="20369184"/>